<protein>
    <submittedName>
        <fullName evidence="2">Uncharacterized protein</fullName>
    </submittedName>
</protein>
<name>A0A6V7M9M1_9HYME</name>
<evidence type="ECO:0000256" key="1">
    <source>
        <dbReference type="SAM" id="MobiDB-lite"/>
    </source>
</evidence>
<proteinExistence type="predicted"/>
<sequence>MSLFPKPNSSSLSGFEIRFSNTASNNRILSSVILLNLLPLINWEGDENEGECDCDDEVDVNEEGEDEEEREGEKADNDKEDDDDDDDEEEGEEGFVLMRMGLSLYGWVLLVGEWHIFS</sequence>
<dbReference type="EMBL" id="CADCXW020000348">
    <property type="protein sequence ID" value="CAD1585133.1"/>
    <property type="molecule type" value="Genomic_DNA"/>
</dbReference>
<evidence type="ECO:0000313" key="2">
    <source>
        <dbReference type="EMBL" id="CAD1585133.1"/>
    </source>
</evidence>
<feature type="region of interest" description="Disordered" evidence="1">
    <location>
        <begin position="46"/>
        <end position="94"/>
    </location>
</feature>
<accession>A0A6V7M9M1</accession>
<dbReference type="AlphaFoldDB" id="A0A6V7M9M1"/>
<gene>
    <name evidence="2" type="ORF">BBRV_LOCUS127537</name>
</gene>
<feature type="compositionally biased region" description="Acidic residues" evidence="1">
    <location>
        <begin position="78"/>
        <end position="93"/>
    </location>
</feature>
<organism evidence="2">
    <name type="scientific">Bracon brevicornis</name>
    <dbReference type="NCBI Taxonomy" id="1563983"/>
    <lineage>
        <taxon>Eukaryota</taxon>
        <taxon>Metazoa</taxon>
        <taxon>Ecdysozoa</taxon>
        <taxon>Arthropoda</taxon>
        <taxon>Hexapoda</taxon>
        <taxon>Insecta</taxon>
        <taxon>Pterygota</taxon>
        <taxon>Neoptera</taxon>
        <taxon>Endopterygota</taxon>
        <taxon>Hymenoptera</taxon>
        <taxon>Apocrita</taxon>
        <taxon>Ichneumonoidea</taxon>
        <taxon>Braconidae</taxon>
        <taxon>Braconinae</taxon>
        <taxon>Bracon</taxon>
    </lineage>
</organism>
<feature type="compositionally biased region" description="Acidic residues" evidence="1">
    <location>
        <begin position="46"/>
        <end position="70"/>
    </location>
</feature>
<reference evidence="2" key="1">
    <citation type="submission" date="2020-07" db="EMBL/GenBank/DDBJ databases">
        <authorList>
            <person name="Ferguson B K."/>
        </authorList>
    </citation>
    <scope>NUCLEOTIDE SEQUENCE</scope>
    <source>
        <strain evidence="2">L06</strain>
    </source>
</reference>